<gene>
    <name evidence="6" type="ORF">MA16_Dca011979</name>
</gene>
<protein>
    <recommendedName>
        <fullName evidence="5">FLZ-type domain-containing protein</fullName>
    </recommendedName>
</protein>
<dbReference type="PANTHER" id="PTHR47847">
    <property type="entry name" value="FCS-LIKE ZINC FINGER 17"/>
    <property type="match status" value="1"/>
</dbReference>
<sequence length="156" mass="17886">MLPRTSSIFHFEEEEEEGEGERGNELINGGILSRKTAGKDLVGLQILISEPDQEANNNVVIKSSKKKICKKPEIVSVDFLKFCFMCSKELSLQKEVYMYRGDQGFCSLECRSKQILQDERREFNAPTRQRFRMPNRHHMGSKIQESNGRAKITVSA</sequence>
<reference evidence="6 7" key="1">
    <citation type="journal article" date="2016" name="Sci. Rep.">
        <title>The Dendrobium catenatum Lindl. genome sequence provides insights into polysaccharide synthase, floral development and adaptive evolution.</title>
        <authorList>
            <person name="Zhang G.Q."/>
            <person name="Xu Q."/>
            <person name="Bian C."/>
            <person name="Tsai W.C."/>
            <person name="Yeh C.M."/>
            <person name="Liu K.W."/>
            <person name="Yoshida K."/>
            <person name="Zhang L.S."/>
            <person name="Chang S.B."/>
            <person name="Chen F."/>
            <person name="Shi Y."/>
            <person name="Su Y.Y."/>
            <person name="Zhang Y.Q."/>
            <person name="Chen L.J."/>
            <person name="Yin Y."/>
            <person name="Lin M."/>
            <person name="Huang H."/>
            <person name="Deng H."/>
            <person name="Wang Z.W."/>
            <person name="Zhu S.L."/>
            <person name="Zhao X."/>
            <person name="Deng C."/>
            <person name="Niu S.C."/>
            <person name="Huang J."/>
            <person name="Wang M."/>
            <person name="Liu G.H."/>
            <person name="Yang H.J."/>
            <person name="Xiao X.J."/>
            <person name="Hsiao Y.Y."/>
            <person name="Wu W.L."/>
            <person name="Chen Y.Y."/>
            <person name="Mitsuda N."/>
            <person name="Ohme-Takagi M."/>
            <person name="Luo Y.B."/>
            <person name="Van de Peer Y."/>
            <person name="Liu Z.J."/>
        </authorList>
    </citation>
    <scope>NUCLEOTIDE SEQUENCE [LARGE SCALE GENOMIC DNA]</scope>
    <source>
        <tissue evidence="6">The whole plant</tissue>
    </source>
</reference>
<evidence type="ECO:0000256" key="1">
    <source>
        <dbReference type="ARBA" id="ARBA00009374"/>
    </source>
</evidence>
<keyword evidence="7" id="KW-1185">Reference proteome</keyword>
<dbReference type="Pfam" id="PF04570">
    <property type="entry name" value="zf-FLZ"/>
    <property type="match status" value="1"/>
</dbReference>
<feature type="domain" description="FLZ-type" evidence="5">
    <location>
        <begin position="78"/>
        <end position="122"/>
    </location>
</feature>
<evidence type="ECO:0000256" key="2">
    <source>
        <dbReference type="ARBA" id="ARBA00022723"/>
    </source>
</evidence>
<name>A0A2I0WDU7_9ASPA</name>
<evidence type="ECO:0000313" key="7">
    <source>
        <dbReference type="Proteomes" id="UP000233837"/>
    </source>
</evidence>
<dbReference type="PROSITE" id="PS51795">
    <property type="entry name" value="ZF_FLZ"/>
    <property type="match status" value="1"/>
</dbReference>
<feature type="zinc finger region" description="FLZ-type" evidence="3">
    <location>
        <begin position="78"/>
        <end position="122"/>
    </location>
</feature>
<dbReference type="OrthoDB" id="1927223at2759"/>
<feature type="compositionally biased region" description="Basic residues" evidence="4">
    <location>
        <begin position="131"/>
        <end position="140"/>
    </location>
</feature>
<dbReference type="EMBL" id="KZ502719">
    <property type="protein sequence ID" value="PKU73833.1"/>
    <property type="molecule type" value="Genomic_DNA"/>
</dbReference>
<dbReference type="PANTHER" id="PTHR47847:SF2">
    <property type="entry name" value="FCS-LIKE ZINC FINGER 17-RELATED"/>
    <property type="match status" value="1"/>
</dbReference>
<keyword evidence="2" id="KW-0479">Metal-binding</keyword>
<feature type="region of interest" description="Disordered" evidence="4">
    <location>
        <begin position="131"/>
        <end position="156"/>
    </location>
</feature>
<organism evidence="6 7">
    <name type="scientific">Dendrobium catenatum</name>
    <dbReference type="NCBI Taxonomy" id="906689"/>
    <lineage>
        <taxon>Eukaryota</taxon>
        <taxon>Viridiplantae</taxon>
        <taxon>Streptophyta</taxon>
        <taxon>Embryophyta</taxon>
        <taxon>Tracheophyta</taxon>
        <taxon>Spermatophyta</taxon>
        <taxon>Magnoliopsida</taxon>
        <taxon>Liliopsida</taxon>
        <taxon>Asparagales</taxon>
        <taxon>Orchidaceae</taxon>
        <taxon>Epidendroideae</taxon>
        <taxon>Malaxideae</taxon>
        <taxon>Dendrobiinae</taxon>
        <taxon>Dendrobium</taxon>
    </lineage>
</organism>
<dbReference type="InterPro" id="IPR044181">
    <property type="entry name" value="FLZ17/18"/>
</dbReference>
<reference evidence="6 7" key="2">
    <citation type="journal article" date="2017" name="Nature">
        <title>The Apostasia genome and the evolution of orchids.</title>
        <authorList>
            <person name="Zhang G.Q."/>
            <person name="Liu K.W."/>
            <person name="Li Z."/>
            <person name="Lohaus R."/>
            <person name="Hsiao Y.Y."/>
            <person name="Niu S.C."/>
            <person name="Wang J.Y."/>
            <person name="Lin Y.C."/>
            <person name="Xu Q."/>
            <person name="Chen L.J."/>
            <person name="Yoshida K."/>
            <person name="Fujiwara S."/>
            <person name="Wang Z.W."/>
            <person name="Zhang Y.Q."/>
            <person name="Mitsuda N."/>
            <person name="Wang M."/>
            <person name="Liu G.H."/>
            <person name="Pecoraro L."/>
            <person name="Huang H.X."/>
            <person name="Xiao X.J."/>
            <person name="Lin M."/>
            <person name="Wu X.Y."/>
            <person name="Wu W.L."/>
            <person name="Chen Y.Y."/>
            <person name="Chang S.B."/>
            <person name="Sakamoto S."/>
            <person name="Ohme-Takagi M."/>
            <person name="Yagi M."/>
            <person name="Zeng S.J."/>
            <person name="Shen C.Y."/>
            <person name="Yeh C.M."/>
            <person name="Luo Y.B."/>
            <person name="Tsai W.C."/>
            <person name="Van de Peer Y."/>
            <person name="Liu Z.J."/>
        </authorList>
    </citation>
    <scope>NUCLEOTIDE SEQUENCE [LARGE SCALE GENOMIC DNA]</scope>
    <source>
        <tissue evidence="6">The whole plant</tissue>
    </source>
</reference>
<comment type="similarity">
    <text evidence="1">Belongs to the FLZ family.</text>
</comment>
<dbReference type="InterPro" id="IPR007650">
    <property type="entry name" value="Zf-FLZ_dom"/>
</dbReference>
<evidence type="ECO:0000256" key="3">
    <source>
        <dbReference type="PROSITE-ProRule" id="PRU01131"/>
    </source>
</evidence>
<evidence type="ECO:0000313" key="6">
    <source>
        <dbReference type="EMBL" id="PKU73833.1"/>
    </source>
</evidence>
<dbReference type="AlphaFoldDB" id="A0A2I0WDU7"/>
<accession>A0A2I0WDU7</accession>
<dbReference type="Proteomes" id="UP000233837">
    <property type="component" value="Unassembled WGS sequence"/>
</dbReference>
<proteinExistence type="inferred from homology"/>
<evidence type="ECO:0000256" key="4">
    <source>
        <dbReference type="SAM" id="MobiDB-lite"/>
    </source>
</evidence>
<dbReference type="GO" id="GO:0046872">
    <property type="term" value="F:metal ion binding"/>
    <property type="evidence" value="ECO:0007669"/>
    <property type="project" value="UniProtKB-KW"/>
</dbReference>
<evidence type="ECO:0000259" key="5">
    <source>
        <dbReference type="PROSITE" id="PS51795"/>
    </source>
</evidence>